<dbReference type="Gene3D" id="3.40.50.150">
    <property type="entry name" value="Vaccinia Virus protein VP39"/>
    <property type="match status" value="1"/>
</dbReference>
<accession>A0A8J6NZM2</accession>
<dbReference type="Proteomes" id="UP000605201">
    <property type="component" value="Unassembled WGS sequence"/>
</dbReference>
<evidence type="ECO:0000313" key="2">
    <source>
        <dbReference type="EMBL" id="MBC8431493.1"/>
    </source>
</evidence>
<feature type="domain" description="Methyltransferase" evidence="1">
    <location>
        <begin position="35"/>
        <end position="155"/>
    </location>
</feature>
<gene>
    <name evidence="2" type="ORF">H8D96_06195</name>
</gene>
<dbReference type="PANTHER" id="PTHR43861">
    <property type="entry name" value="TRANS-ACONITATE 2-METHYLTRANSFERASE-RELATED"/>
    <property type="match status" value="1"/>
</dbReference>
<dbReference type="Pfam" id="PF13847">
    <property type="entry name" value="Methyltransf_31"/>
    <property type="match status" value="1"/>
</dbReference>
<dbReference type="InterPro" id="IPR029063">
    <property type="entry name" value="SAM-dependent_MTases_sf"/>
</dbReference>
<dbReference type="EMBL" id="JACNIG010000148">
    <property type="protein sequence ID" value="MBC8431493.1"/>
    <property type="molecule type" value="Genomic_DNA"/>
</dbReference>
<sequence>MADRVCPHWVGYLLINPLRKLFENPNKILRPFVQEGMTVLEPGCGMGYFTLPLARMVGPKGRIVALDIQPKMLTALRRRAQRAGLLDIIELRHIEDDGLGVKDLSGKVDFAAALHVVHEVPGQSSFFTEVWQALKQGSKFLFVEPKGHVSQDQFAESVAVAEKVGFVSEALSKKVGGRVALLIKKTK</sequence>
<dbReference type="CDD" id="cd02440">
    <property type="entry name" value="AdoMet_MTases"/>
    <property type="match status" value="1"/>
</dbReference>
<keyword evidence="2" id="KW-0489">Methyltransferase</keyword>
<evidence type="ECO:0000313" key="3">
    <source>
        <dbReference type="Proteomes" id="UP000605201"/>
    </source>
</evidence>
<reference evidence="2 3" key="1">
    <citation type="submission" date="2020-08" db="EMBL/GenBank/DDBJ databases">
        <title>Bridging the membrane lipid divide: bacteria of the FCB group superphylum have the potential to synthesize archaeal ether lipids.</title>
        <authorList>
            <person name="Villanueva L."/>
            <person name="Von Meijenfeldt F.A.B."/>
            <person name="Westbye A.B."/>
            <person name="Yadav S."/>
            <person name="Hopmans E.C."/>
            <person name="Dutilh B.E."/>
            <person name="Sinninghe Damste J.S."/>
        </authorList>
    </citation>
    <scope>NUCLEOTIDE SEQUENCE [LARGE SCALE GENOMIC DNA]</scope>
    <source>
        <strain evidence="2">NIOZ-UU17</strain>
    </source>
</reference>
<comment type="caution">
    <text evidence="2">The sequence shown here is derived from an EMBL/GenBank/DDBJ whole genome shotgun (WGS) entry which is preliminary data.</text>
</comment>
<evidence type="ECO:0000259" key="1">
    <source>
        <dbReference type="Pfam" id="PF13847"/>
    </source>
</evidence>
<organism evidence="2 3">
    <name type="scientific">Candidatus Desulfatibia vada</name>
    <dbReference type="NCBI Taxonomy" id="2841696"/>
    <lineage>
        <taxon>Bacteria</taxon>
        <taxon>Pseudomonadati</taxon>
        <taxon>Thermodesulfobacteriota</taxon>
        <taxon>Desulfobacteria</taxon>
        <taxon>Desulfobacterales</taxon>
        <taxon>Desulfobacterales incertae sedis</taxon>
        <taxon>Candidatus Desulfatibia</taxon>
    </lineage>
</organism>
<name>A0A8J6NZM2_9BACT</name>
<dbReference type="AlphaFoldDB" id="A0A8J6NZM2"/>
<dbReference type="GO" id="GO:0008168">
    <property type="term" value="F:methyltransferase activity"/>
    <property type="evidence" value="ECO:0007669"/>
    <property type="project" value="UniProtKB-KW"/>
</dbReference>
<keyword evidence="2" id="KW-0808">Transferase</keyword>
<proteinExistence type="predicted"/>
<dbReference type="SUPFAM" id="SSF53335">
    <property type="entry name" value="S-adenosyl-L-methionine-dependent methyltransferases"/>
    <property type="match status" value="1"/>
</dbReference>
<dbReference type="GO" id="GO:0032259">
    <property type="term" value="P:methylation"/>
    <property type="evidence" value="ECO:0007669"/>
    <property type="project" value="UniProtKB-KW"/>
</dbReference>
<protein>
    <submittedName>
        <fullName evidence="2">Class I SAM-dependent methyltransferase</fullName>
    </submittedName>
</protein>
<dbReference type="InterPro" id="IPR025714">
    <property type="entry name" value="Methyltranfer_dom"/>
</dbReference>
<dbReference type="PANTHER" id="PTHR43861:SF1">
    <property type="entry name" value="TRANS-ACONITATE 2-METHYLTRANSFERASE"/>
    <property type="match status" value="1"/>
</dbReference>